<evidence type="ECO:0000313" key="2">
    <source>
        <dbReference type="EMBL" id="KAF1926358.1"/>
    </source>
</evidence>
<dbReference type="InterPro" id="IPR046520">
    <property type="entry name" value="DUF6697"/>
</dbReference>
<dbReference type="EMBL" id="ML978977">
    <property type="protein sequence ID" value="KAF1926358.1"/>
    <property type="molecule type" value="Genomic_DNA"/>
</dbReference>
<feature type="non-terminal residue" evidence="2">
    <location>
        <position position="1"/>
    </location>
</feature>
<keyword evidence="3" id="KW-1185">Reference proteome</keyword>
<organism evidence="2 3">
    <name type="scientific">Didymella exigua CBS 183.55</name>
    <dbReference type="NCBI Taxonomy" id="1150837"/>
    <lineage>
        <taxon>Eukaryota</taxon>
        <taxon>Fungi</taxon>
        <taxon>Dikarya</taxon>
        <taxon>Ascomycota</taxon>
        <taxon>Pezizomycotina</taxon>
        <taxon>Dothideomycetes</taxon>
        <taxon>Pleosporomycetidae</taxon>
        <taxon>Pleosporales</taxon>
        <taxon>Pleosporineae</taxon>
        <taxon>Didymellaceae</taxon>
        <taxon>Didymella</taxon>
    </lineage>
</organism>
<dbReference type="GeneID" id="54354074"/>
<dbReference type="Proteomes" id="UP000800082">
    <property type="component" value="Unassembled WGS sequence"/>
</dbReference>
<dbReference type="RefSeq" id="XP_033446610.1">
    <property type="nucleotide sequence ID" value="XM_033596407.1"/>
</dbReference>
<dbReference type="OrthoDB" id="5427977at2759"/>
<protein>
    <recommendedName>
        <fullName evidence="1">DUF6697 domain-containing protein</fullName>
    </recommendedName>
</protein>
<evidence type="ECO:0000259" key="1">
    <source>
        <dbReference type="Pfam" id="PF20411"/>
    </source>
</evidence>
<sequence length="312" mass="35428">VPSPLLSPTTAAVRDGSSFDGVEASSLNAWKPYYLTTLEALPTNVRARIPARGEMTTFSLNFLCAFLGGISWSPGLMYMNSNSERPLLKNRTYYMIDPTYEPYLPKAPGGHGAKLTAFFNKAPEEVFDNLPEGTNSYTNVPMFVQVTPGRYAYFGNYSQTRWSDKLDNDTMKAHVPQEVKKHIAVDLTHSAREAWFTRELKKHFFPKPSYEGAILLPTSDDATTRTIDEEKHNKLVASDVKDYVHELVEWEREADMRTAMIKAGLILNAFDAADADDSPALRLWWEYLECVDWKVDFYNMLVNLQAREINSK</sequence>
<gene>
    <name evidence="2" type="ORF">M421DRAFT_67495</name>
</gene>
<evidence type="ECO:0000313" key="3">
    <source>
        <dbReference type="Proteomes" id="UP000800082"/>
    </source>
</evidence>
<name>A0A6A5RGV4_9PLEO</name>
<dbReference type="AlphaFoldDB" id="A0A6A5RGV4"/>
<accession>A0A6A5RGV4</accession>
<proteinExistence type="predicted"/>
<feature type="domain" description="DUF6697" evidence="1">
    <location>
        <begin position="57"/>
        <end position="303"/>
    </location>
</feature>
<reference evidence="2" key="1">
    <citation type="journal article" date="2020" name="Stud. Mycol.">
        <title>101 Dothideomycetes genomes: a test case for predicting lifestyles and emergence of pathogens.</title>
        <authorList>
            <person name="Haridas S."/>
            <person name="Albert R."/>
            <person name="Binder M."/>
            <person name="Bloem J."/>
            <person name="Labutti K."/>
            <person name="Salamov A."/>
            <person name="Andreopoulos B."/>
            <person name="Baker S."/>
            <person name="Barry K."/>
            <person name="Bills G."/>
            <person name="Bluhm B."/>
            <person name="Cannon C."/>
            <person name="Castanera R."/>
            <person name="Culley D."/>
            <person name="Daum C."/>
            <person name="Ezra D."/>
            <person name="Gonzalez J."/>
            <person name="Henrissat B."/>
            <person name="Kuo A."/>
            <person name="Liang C."/>
            <person name="Lipzen A."/>
            <person name="Lutzoni F."/>
            <person name="Magnuson J."/>
            <person name="Mondo S."/>
            <person name="Nolan M."/>
            <person name="Ohm R."/>
            <person name="Pangilinan J."/>
            <person name="Park H.-J."/>
            <person name="Ramirez L."/>
            <person name="Alfaro M."/>
            <person name="Sun H."/>
            <person name="Tritt A."/>
            <person name="Yoshinaga Y."/>
            <person name="Zwiers L.-H."/>
            <person name="Turgeon B."/>
            <person name="Goodwin S."/>
            <person name="Spatafora J."/>
            <person name="Crous P."/>
            <person name="Grigoriev I."/>
        </authorList>
    </citation>
    <scope>NUCLEOTIDE SEQUENCE</scope>
    <source>
        <strain evidence="2">CBS 183.55</strain>
    </source>
</reference>
<dbReference type="Pfam" id="PF20411">
    <property type="entry name" value="DUF6697"/>
    <property type="match status" value="1"/>
</dbReference>